<dbReference type="InterPro" id="IPR004839">
    <property type="entry name" value="Aminotransferase_I/II_large"/>
</dbReference>
<dbReference type="Pfam" id="PF00155">
    <property type="entry name" value="Aminotran_1_2"/>
    <property type="match status" value="1"/>
</dbReference>
<dbReference type="Gene3D" id="3.90.1150.10">
    <property type="entry name" value="Aspartate Aminotransferase, domain 1"/>
    <property type="match status" value="1"/>
</dbReference>
<proteinExistence type="inferred from homology"/>
<evidence type="ECO:0000313" key="7">
    <source>
        <dbReference type="EMBL" id="QCY46400.1"/>
    </source>
</evidence>
<dbReference type="SUPFAM" id="SSF53383">
    <property type="entry name" value="PLP-dependent transferases"/>
    <property type="match status" value="1"/>
</dbReference>
<evidence type="ECO:0000256" key="1">
    <source>
        <dbReference type="ARBA" id="ARBA00001933"/>
    </source>
</evidence>
<evidence type="ECO:0000313" key="8">
    <source>
        <dbReference type="Proteomes" id="UP000307000"/>
    </source>
</evidence>
<evidence type="ECO:0000256" key="3">
    <source>
        <dbReference type="ARBA" id="ARBA00022898"/>
    </source>
</evidence>
<evidence type="ECO:0000256" key="2">
    <source>
        <dbReference type="ARBA" id="ARBA00012224"/>
    </source>
</evidence>
<keyword evidence="3" id="KW-0663">Pyridoxal phosphate</keyword>
<feature type="domain" description="Aminotransferase class I/classII large" evidence="6">
    <location>
        <begin position="47"/>
        <end position="371"/>
    </location>
</feature>
<dbReference type="EMBL" id="CP034412">
    <property type="protein sequence ID" value="QCY46400.1"/>
    <property type="molecule type" value="Genomic_DNA"/>
</dbReference>
<protein>
    <recommendedName>
        <fullName evidence="2">cysteine-S-conjugate beta-lyase</fullName>
        <ecNumber evidence="2">4.4.1.13</ecNumber>
    </recommendedName>
</protein>
<dbReference type="InterPro" id="IPR051798">
    <property type="entry name" value="Class-II_PLP-Dep_Aminotrans"/>
</dbReference>
<dbReference type="InterPro" id="IPR015422">
    <property type="entry name" value="PyrdxlP-dep_Trfase_small"/>
</dbReference>
<comment type="similarity">
    <text evidence="5">Belongs to the class-II pyridoxal-phosphate-dependent aminotransferase family. MalY/PatB cystathionine beta-lyase subfamily.</text>
</comment>
<dbReference type="InterPro" id="IPR015421">
    <property type="entry name" value="PyrdxlP-dep_Trfase_major"/>
</dbReference>
<sequence length="389" mass="42818">MTEHWKQWDQRSVQSLRSGGSLKWTGFPDAMGAWVAEMDFGLAAPIRTALEEYASSELTGYAPPWLEHELARATNDYYSTNFGWAPGVQNIVPIGDVLAGLGGVLDYFLDPAAPVVLPTPAYMPFLKFPRLRQRRVIEVSMLRDEHGWHMDLAAIDTALAPAGGLVILCNPHNPIGKMYSRTELEELSAIVARHDARVFSDEIHASISFDGRDHLPYASVNSAAARHAITATAASKTFNIPGLKCAQLLFSNPQDLERWQEYGFFISHGASLPGMRATVAAYDHGAAWRDEVLQYLQGNRDLLGQLLSEQLPGIDWLAPQGTYLAWLNTSGLSLPPNAQQFMLQQAQVAVVDGAECGSGLEGFLRMNFAMPRPLLIQTVQQMADAVARR</sequence>
<evidence type="ECO:0000256" key="5">
    <source>
        <dbReference type="ARBA" id="ARBA00037974"/>
    </source>
</evidence>
<dbReference type="GO" id="GO:0047804">
    <property type="term" value="F:cysteine-S-conjugate beta-lyase activity"/>
    <property type="evidence" value="ECO:0007669"/>
    <property type="project" value="UniProtKB-EC"/>
</dbReference>
<keyword evidence="8" id="KW-1185">Reference proteome</keyword>
<dbReference type="Proteomes" id="UP000307000">
    <property type="component" value="Chromosome"/>
</dbReference>
<accession>A0A5B7WT68</accession>
<organism evidence="7 8">
    <name type="scientific">Glutamicibacter creatinolyticus</name>
    <dbReference type="NCBI Taxonomy" id="162496"/>
    <lineage>
        <taxon>Bacteria</taxon>
        <taxon>Bacillati</taxon>
        <taxon>Actinomycetota</taxon>
        <taxon>Actinomycetes</taxon>
        <taxon>Micrococcales</taxon>
        <taxon>Micrococcaceae</taxon>
        <taxon>Glutamicibacter</taxon>
    </lineage>
</organism>
<dbReference type="AlphaFoldDB" id="A0A5B7WT68"/>
<comment type="cofactor">
    <cofactor evidence="1">
        <name>pyridoxal 5'-phosphate</name>
        <dbReference type="ChEBI" id="CHEBI:597326"/>
    </cofactor>
</comment>
<name>A0A5B7WT68_9MICC</name>
<dbReference type="KEGG" id="gcr:GcLGCM259_0638"/>
<dbReference type="CDD" id="cd00609">
    <property type="entry name" value="AAT_like"/>
    <property type="match status" value="1"/>
</dbReference>
<gene>
    <name evidence="7" type="ORF">GcLGCM259_0638</name>
</gene>
<dbReference type="PANTHER" id="PTHR43525">
    <property type="entry name" value="PROTEIN MALY"/>
    <property type="match status" value="1"/>
</dbReference>
<dbReference type="GO" id="GO:0030170">
    <property type="term" value="F:pyridoxal phosphate binding"/>
    <property type="evidence" value="ECO:0007669"/>
    <property type="project" value="InterPro"/>
</dbReference>
<dbReference type="EC" id="4.4.1.13" evidence="2"/>
<evidence type="ECO:0000259" key="6">
    <source>
        <dbReference type="Pfam" id="PF00155"/>
    </source>
</evidence>
<reference evidence="7 8" key="1">
    <citation type="submission" date="2018-12" db="EMBL/GenBank/DDBJ databases">
        <title>Complete Genome Sequence of Glutamicibacter creatinolyticus strain LGCM259,isolated from an abscess of a 12-year-old mare in Italy.</title>
        <authorList>
            <person name="Santos R.G."/>
            <person name="Silva A.L."/>
            <person name="Seyffert N."/>
            <person name="Castro T.L.P."/>
            <person name="Attili A.R."/>
            <person name="Rifici C."/>
            <person name="Mazzullo G."/>
            <person name="Brenig B."/>
            <person name="Venanzi F."/>
            <person name="Azevedo V."/>
        </authorList>
    </citation>
    <scope>NUCLEOTIDE SEQUENCE [LARGE SCALE GENOMIC DNA]</scope>
    <source>
        <strain evidence="7 8">LGCM 259</strain>
    </source>
</reference>
<dbReference type="InterPro" id="IPR015424">
    <property type="entry name" value="PyrdxlP-dep_Trfase"/>
</dbReference>
<evidence type="ECO:0000256" key="4">
    <source>
        <dbReference type="ARBA" id="ARBA00023239"/>
    </source>
</evidence>
<dbReference type="Gene3D" id="3.40.640.10">
    <property type="entry name" value="Type I PLP-dependent aspartate aminotransferase-like (Major domain)"/>
    <property type="match status" value="1"/>
</dbReference>
<keyword evidence="4" id="KW-0456">Lyase</keyword>
<dbReference type="PANTHER" id="PTHR43525:SF2">
    <property type="entry name" value="CYSTATHIONINE BETA-LYASE-RELATED"/>
    <property type="match status" value="1"/>
</dbReference>